<dbReference type="PANTHER" id="PTHR37534:SF46">
    <property type="entry name" value="ZN(II)2CYS6 TRANSCRIPTION FACTOR (EUROFUNG)"/>
    <property type="match status" value="1"/>
</dbReference>
<dbReference type="PANTHER" id="PTHR37534">
    <property type="entry name" value="TRANSCRIPTIONAL ACTIVATOR PROTEIN UGA3"/>
    <property type="match status" value="1"/>
</dbReference>
<keyword evidence="5" id="KW-1185">Reference proteome</keyword>
<evidence type="ECO:0000313" key="4">
    <source>
        <dbReference type="EMBL" id="KAJ9644330.1"/>
    </source>
</evidence>
<name>A0AA38YCP9_9EURO</name>
<dbReference type="Proteomes" id="UP001172681">
    <property type="component" value="Unassembled WGS sequence"/>
</dbReference>
<evidence type="ECO:0000313" key="5">
    <source>
        <dbReference type="Proteomes" id="UP001172681"/>
    </source>
</evidence>
<proteinExistence type="predicted"/>
<dbReference type="InterPro" id="IPR021858">
    <property type="entry name" value="Fun_TF"/>
</dbReference>
<comment type="caution">
    <text evidence="4">The sequence shown here is derived from an EMBL/GenBank/DDBJ whole genome shotgun (WGS) entry which is preliminary data.</text>
</comment>
<protein>
    <submittedName>
        <fullName evidence="4">Uncharacterized protein</fullName>
    </submittedName>
</protein>
<feature type="compositionally biased region" description="Polar residues" evidence="3">
    <location>
        <begin position="112"/>
        <end position="121"/>
    </location>
</feature>
<evidence type="ECO:0000256" key="3">
    <source>
        <dbReference type="SAM" id="MobiDB-lite"/>
    </source>
</evidence>
<organism evidence="4 5">
    <name type="scientific">Knufia peltigerae</name>
    <dbReference type="NCBI Taxonomy" id="1002370"/>
    <lineage>
        <taxon>Eukaryota</taxon>
        <taxon>Fungi</taxon>
        <taxon>Dikarya</taxon>
        <taxon>Ascomycota</taxon>
        <taxon>Pezizomycotina</taxon>
        <taxon>Eurotiomycetes</taxon>
        <taxon>Chaetothyriomycetidae</taxon>
        <taxon>Chaetothyriales</taxon>
        <taxon>Trichomeriaceae</taxon>
        <taxon>Knufia</taxon>
    </lineage>
</organism>
<keyword evidence="2" id="KW-0539">Nucleus</keyword>
<sequence>MSSSVQAKNFFLNDLVDDQFTSWAGEWPCIFPDDSNPPNVGIHSSGHDSGDQDLLFNSPGANNANPSTREGPAPDREGRSHGMVGAWGDIPLSFPSLAESSLGSEKRREPLQQPQNHSSIPRSRHVDDDEILSSESQRAQLKQLFQKIAQPPAAVLIGGFKRWRRLQRYFHKMSEQSRAVNSALLCVAELLSMNETCGQGAHERNECMKRILGHHRAACSEIRMKLSKNNSGMKTRTREYMLAAVFLLAWFEVIHDQDANRGLFPGDLADAVIATETTWSRDSQELLSWLNTLDSKATHLGGDALLSQKALRIVSRYPTRITSATTLEVEDEARNVMADESDTESSESPALSALSTEQSQFQFENNGSRLSLSMGQVKQAMLNSLLQPALEWYLSSQSYCRRISSHNKHHCSRSTTEDEYQVILACKQIETELFELWHSRPTVISVKAEQLMQVVSSDVATRLEEIFNVYLASFWILFVYLHRVSWWNFPLSSTASRALGETWNSMQRAYGEVSEQTQQKVVHPALLWPLFMFGCECKDESQRTWAIEQLEALSEAKPVLEDEESDSQSLPPFKLSSGATRNAKRAAILLRELIKQQDELKVRVDDRDLSMKMFNCYFSIV</sequence>
<gene>
    <name evidence="4" type="ORF">H2204_001682</name>
</gene>
<evidence type="ECO:0000256" key="1">
    <source>
        <dbReference type="ARBA" id="ARBA00004123"/>
    </source>
</evidence>
<reference evidence="4" key="1">
    <citation type="submission" date="2022-10" db="EMBL/GenBank/DDBJ databases">
        <title>Culturing micro-colonial fungi from biological soil crusts in the Mojave desert and describing Neophaeococcomyces mojavensis, and introducing the new genera and species Taxawa tesnikishii.</title>
        <authorList>
            <person name="Kurbessoian T."/>
            <person name="Stajich J.E."/>
        </authorList>
    </citation>
    <scope>NUCLEOTIDE SEQUENCE</scope>
    <source>
        <strain evidence="4">TK_35</strain>
    </source>
</reference>
<feature type="compositionally biased region" description="Polar residues" evidence="3">
    <location>
        <begin position="59"/>
        <end position="68"/>
    </location>
</feature>
<dbReference type="Pfam" id="PF11951">
    <property type="entry name" value="Fungal_trans_2"/>
    <property type="match status" value="1"/>
</dbReference>
<dbReference type="EMBL" id="JAPDRN010000006">
    <property type="protein sequence ID" value="KAJ9644330.1"/>
    <property type="molecule type" value="Genomic_DNA"/>
</dbReference>
<dbReference type="AlphaFoldDB" id="A0AA38YCP9"/>
<feature type="region of interest" description="Disordered" evidence="3">
    <location>
        <begin position="99"/>
        <end position="127"/>
    </location>
</feature>
<dbReference type="GO" id="GO:0005634">
    <property type="term" value="C:nucleus"/>
    <property type="evidence" value="ECO:0007669"/>
    <property type="project" value="UniProtKB-SubCell"/>
</dbReference>
<comment type="subcellular location">
    <subcellularLocation>
        <location evidence="1">Nucleus</location>
    </subcellularLocation>
</comment>
<evidence type="ECO:0000256" key="2">
    <source>
        <dbReference type="ARBA" id="ARBA00023242"/>
    </source>
</evidence>
<accession>A0AA38YCP9</accession>
<feature type="region of interest" description="Disordered" evidence="3">
    <location>
        <begin position="35"/>
        <end position="85"/>
    </location>
</feature>